<feature type="compositionally biased region" description="Polar residues" evidence="1">
    <location>
        <begin position="469"/>
        <end position="484"/>
    </location>
</feature>
<feature type="domain" description="BRCT" evidence="2">
    <location>
        <begin position="1144"/>
        <end position="1191"/>
    </location>
</feature>
<feature type="compositionally biased region" description="Polar residues" evidence="1">
    <location>
        <begin position="684"/>
        <end position="700"/>
    </location>
</feature>
<feature type="compositionally biased region" description="Acidic residues" evidence="1">
    <location>
        <begin position="751"/>
        <end position="763"/>
    </location>
</feature>
<name>A0A439DJB2_9PEZI</name>
<protein>
    <recommendedName>
        <fullName evidence="2">BRCT domain-containing protein</fullName>
    </recommendedName>
</protein>
<gene>
    <name evidence="3" type="ORF">EKO27_g658</name>
</gene>
<dbReference type="Gene3D" id="3.40.50.10190">
    <property type="entry name" value="BRCT domain"/>
    <property type="match status" value="1"/>
</dbReference>
<evidence type="ECO:0000313" key="4">
    <source>
        <dbReference type="Proteomes" id="UP000286045"/>
    </source>
</evidence>
<feature type="compositionally biased region" description="Polar residues" evidence="1">
    <location>
        <begin position="933"/>
        <end position="953"/>
    </location>
</feature>
<feature type="compositionally biased region" description="Low complexity" evidence="1">
    <location>
        <begin position="402"/>
        <end position="411"/>
    </location>
</feature>
<feature type="compositionally biased region" description="Basic and acidic residues" evidence="1">
    <location>
        <begin position="1047"/>
        <end position="1056"/>
    </location>
</feature>
<feature type="compositionally biased region" description="Low complexity" evidence="1">
    <location>
        <begin position="320"/>
        <end position="337"/>
    </location>
</feature>
<dbReference type="PANTHER" id="PTHR14625">
    <property type="entry name" value="MICROCEPHALIN"/>
    <property type="match status" value="1"/>
</dbReference>
<feature type="compositionally biased region" description="Polar residues" evidence="1">
    <location>
        <begin position="427"/>
        <end position="440"/>
    </location>
</feature>
<feature type="compositionally biased region" description="Acidic residues" evidence="1">
    <location>
        <begin position="1255"/>
        <end position="1271"/>
    </location>
</feature>
<feature type="region of interest" description="Disordered" evidence="1">
    <location>
        <begin position="309"/>
        <end position="567"/>
    </location>
</feature>
<feature type="compositionally biased region" description="Acidic residues" evidence="1">
    <location>
        <begin position="851"/>
        <end position="864"/>
    </location>
</feature>
<comment type="caution">
    <text evidence="3">The sequence shown here is derived from an EMBL/GenBank/DDBJ whole genome shotgun (WGS) entry which is preliminary data.</text>
</comment>
<feature type="region of interest" description="Disordered" evidence="1">
    <location>
        <begin position="1224"/>
        <end position="1282"/>
    </location>
</feature>
<proteinExistence type="predicted"/>
<feature type="region of interest" description="Disordered" evidence="1">
    <location>
        <begin position="751"/>
        <end position="772"/>
    </location>
</feature>
<evidence type="ECO:0000313" key="3">
    <source>
        <dbReference type="EMBL" id="RWA14463.1"/>
    </source>
</evidence>
<dbReference type="PROSITE" id="PS50172">
    <property type="entry name" value="BRCT"/>
    <property type="match status" value="1"/>
</dbReference>
<dbReference type="STRING" id="363999.A0A439DJB2"/>
<dbReference type="InterPro" id="IPR001357">
    <property type="entry name" value="BRCT_dom"/>
</dbReference>
<feature type="compositionally biased region" description="Polar residues" evidence="1">
    <location>
        <begin position="708"/>
        <end position="720"/>
    </location>
</feature>
<dbReference type="InterPro" id="IPR036420">
    <property type="entry name" value="BRCT_dom_sf"/>
</dbReference>
<evidence type="ECO:0000256" key="1">
    <source>
        <dbReference type="SAM" id="MobiDB-lite"/>
    </source>
</evidence>
<feature type="region of interest" description="Disordered" evidence="1">
    <location>
        <begin position="591"/>
        <end position="720"/>
    </location>
</feature>
<feature type="compositionally biased region" description="Polar residues" evidence="1">
    <location>
        <begin position="1227"/>
        <end position="1241"/>
    </location>
</feature>
<dbReference type="InterPro" id="IPR022047">
    <property type="entry name" value="Microcephalin-like"/>
</dbReference>
<feature type="compositionally biased region" description="Low complexity" evidence="1">
    <location>
        <begin position="344"/>
        <end position="361"/>
    </location>
</feature>
<keyword evidence="4" id="KW-1185">Reference proteome</keyword>
<sequence>MGSASPPKRMTRSRAAAASSTATTLGAQTTNSDRVTKPTKPTKPTKSTKAAATAIAAATAPTASASAKKPAATKKPVATKKSAAATKKAATKTTTEEAATSTISTTAAATTPAATKKASTKTTKEAVTSTASTTAAATTAAATKKRKVRTFDNDNEDDLSKEDNTQHTMSQPAKKPRGRAKKAVDPESDSESESESQPQLHEKDAQSTTTITRPTRGRPKKPTAATTTSAAKKQTQSTTASTRTRKTTKNDGDVAAAAKPTKKTTRGRAATGTVTTSYTTEPTPGLKSAVSRPASKVTGILKKSVTFQEPEKENVLPESATGIKTETAGTTATGMKAKPVRKPTTASGRTTRASARAAITETTEKKPLSPKKDGQNRPLSRDASSDDELATYEKTPLKPLMKSPVKPPSGVKKLELPPPDNEKDENSLQPIESNFASVFNSPARRPPPSPFKDAMKSPAKRSDAIPSLMFSSTTAEEQGIQSPSKPAMLQSPAKRPHMPLQAFQFSQEQMEIPRSPTKRSLLSTPAKRPASPMKLLGSSVSETENKPQEASKDDTPTMEEISEEQLQSQIRAETGTISPQESAVVETILEPIREVDNEDSIRLESPTPFPGRLSAVLPRHADPALKQNPLPVPEPAIQSPRLASPEPHESETKSSEAQSQPHAMDICEDAVVEASVPDSAPDATPTTQSPCLSSPEPQKSGTEHSESQLEVQSVDTCTATTVESTIRESVQTTTPQAAPKQAAFGLRAKDLEDDVMSDSEDELAFSNKATSKHQDDTLICGPALVAPPPPIFKGTKLTITPIAARAASRAIRSVAKGSGLGYTPLSVQLGAWKASSPLKARQSEQKPSTQPEDDDDEFSLLDESEFPIVETPAKGFFDDEMRIRADMENEAAMEAFLEADIAAKFDKHDFHDLGLMSESEELSVVMEDDESSVINTQENEPSRSFGSVSTASQEYGDENAVPIDPALFGNGADAPTSNEPPPVTPKRSFASREFHTVSKVPLKRADDSPPRTLNKRHCSTVSKATSQRPSGPFSGVTLPGKRSSQIELEKQTDQESKFPQATPSKFSARSSVGTPARTTRSDLNPALLHGAIVFVDVHTTEGADAGRIFVDLLIQMGARCVKSWPWNPTTATGSEADISKIGITHVVFKDGGKRTLEKVNESNGIVQCVGVSWVLDCEKENRWLNEKDYRVDTTLVPRGGHNRRKSMEPKAVANMNGTLVTPMKVNSGLSREPQTVPNNYMSRRDSTVWMRSPSENDEDEDAPSEPSEMDWESTSAPILTPVPKTPAPEMVAKFAMDITPGTPTASFDMTPSKNQLLMQTCPPKPSSFANIGESFVNRDQDQNVMMRLMAARRKSMQFAPKVASPLKKQWKQLD</sequence>
<feature type="compositionally biased region" description="Basic and acidic residues" evidence="1">
    <location>
        <begin position="412"/>
        <end position="426"/>
    </location>
</feature>
<accession>A0A439DJB2</accession>
<feature type="compositionally biased region" description="Polar residues" evidence="1">
    <location>
        <begin position="1019"/>
        <end position="1029"/>
    </location>
</feature>
<dbReference type="EMBL" id="RYZI01000008">
    <property type="protein sequence ID" value="RWA14463.1"/>
    <property type="molecule type" value="Genomic_DNA"/>
</dbReference>
<feature type="compositionally biased region" description="Polar residues" evidence="1">
    <location>
        <begin position="1057"/>
        <end position="1081"/>
    </location>
</feature>
<feature type="compositionally biased region" description="Basic and acidic residues" evidence="1">
    <location>
        <begin position="591"/>
        <end position="602"/>
    </location>
</feature>
<dbReference type="GO" id="GO:0000278">
    <property type="term" value="P:mitotic cell cycle"/>
    <property type="evidence" value="ECO:0007669"/>
    <property type="project" value="TreeGrafter"/>
</dbReference>
<dbReference type="Proteomes" id="UP000286045">
    <property type="component" value="Unassembled WGS sequence"/>
</dbReference>
<feature type="compositionally biased region" description="Basic and acidic residues" evidence="1">
    <location>
        <begin position="362"/>
        <end position="384"/>
    </location>
</feature>
<dbReference type="CDD" id="cd17716">
    <property type="entry name" value="BRCT_microcephalin_rpt1"/>
    <property type="match status" value="1"/>
</dbReference>
<feature type="region of interest" description="Disordered" evidence="1">
    <location>
        <begin position="1"/>
        <end position="294"/>
    </location>
</feature>
<feature type="region of interest" description="Disordered" evidence="1">
    <location>
        <begin position="838"/>
        <end position="864"/>
    </location>
</feature>
<dbReference type="SUPFAM" id="SSF52113">
    <property type="entry name" value="BRCT domain"/>
    <property type="match status" value="1"/>
</dbReference>
<feature type="compositionally biased region" description="Basic and acidic residues" evidence="1">
    <location>
        <begin position="543"/>
        <end position="555"/>
    </location>
</feature>
<reference evidence="3 4" key="1">
    <citation type="submission" date="2018-12" db="EMBL/GenBank/DDBJ databases">
        <title>Draft genome sequence of Xylaria grammica IHI A82.</title>
        <authorList>
            <person name="Buettner E."/>
            <person name="Kellner H."/>
        </authorList>
    </citation>
    <scope>NUCLEOTIDE SEQUENCE [LARGE SCALE GENOMIC DNA]</scope>
    <source>
        <strain evidence="3 4">IHI A82</strain>
    </source>
</reference>
<feature type="compositionally biased region" description="Low complexity" evidence="1">
    <location>
        <begin position="38"/>
        <end position="142"/>
    </location>
</feature>
<feature type="compositionally biased region" description="Low complexity" evidence="1">
    <location>
        <begin position="267"/>
        <end position="283"/>
    </location>
</feature>
<feature type="compositionally biased region" description="Low complexity" evidence="1">
    <location>
        <begin position="222"/>
        <end position="242"/>
    </location>
</feature>
<feature type="region of interest" description="Disordered" evidence="1">
    <location>
        <begin position="930"/>
        <end position="1081"/>
    </location>
</feature>
<evidence type="ECO:0000259" key="2">
    <source>
        <dbReference type="PROSITE" id="PS50172"/>
    </source>
</evidence>
<feature type="compositionally biased region" description="Low complexity" evidence="1">
    <location>
        <begin position="13"/>
        <end position="30"/>
    </location>
</feature>
<dbReference type="PANTHER" id="PTHR14625:SF3">
    <property type="entry name" value="MICROCEPHALIN"/>
    <property type="match status" value="1"/>
</dbReference>
<organism evidence="3 4">
    <name type="scientific">Xylaria grammica</name>
    <dbReference type="NCBI Taxonomy" id="363999"/>
    <lineage>
        <taxon>Eukaryota</taxon>
        <taxon>Fungi</taxon>
        <taxon>Dikarya</taxon>
        <taxon>Ascomycota</taxon>
        <taxon>Pezizomycotina</taxon>
        <taxon>Sordariomycetes</taxon>
        <taxon>Xylariomycetidae</taxon>
        <taxon>Xylariales</taxon>
        <taxon>Xylariaceae</taxon>
        <taxon>Xylaria</taxon>
    </lineage>
</organism>